<proteinExistence type="predicted"/>
<protein>
    <submittedName>
        <fullName evidence="1">Uncharacterized protein</fullName>
    </submittedName>
</protein>
<comment type="caution">
    <text evidence="1">The sequence shown here is derived from an EMBL/GenBank/DDBJ whole genome shotgun (WGS) entry which is preliminary data.</text>
</comment>
<evidence type="ECO:0000313" key="2">
    <source>
        <dbReference type="Proteomes" id="UP000537130"/>
    </source>
</evidence>
<accession>A0A7W4W3N7</accession>
<dbReference type="EMBL" id="JACHWY010000001">
    <property type="protein sequence ID" value="MBB3046317.1"/>
    <property type="molecule type" value="Genomic_DNA"/>
</dbReference>
<keyword evidence="2" id="KW-1185">Reference proteome</keyword>
<reference evidence="1 2" key="1">
    <citation type="submission" date="2020-08" db="EMBL/GenBank/DDBJ databases">
        <title>Genomic Encyclopedia of Type Strains, Phase III (KMG-III): the genomes of soil and plant-associated and newly described type strains.</title>
        <authorList>
            <person name="Whitman W."/>
        </authorList>
    </citation>
    <scope>NUCLEOTIDE SEQUENCE [LARGE SCALE GENOMIC DNA]</scope>
    <source>
        <strain evidence="1 2">CECT 8654</strain>
    </source>
</reference>
<evidence type="ECO:0000313" key="1">
    <source>
        <dbReference type="EMBL" id="MBB3046317.1"/>
    </source>
</evidence>
<dbReference type="Proteomes" id="UP000537130">
    <property type="component" value="Unassembled WGS sequence"/>
</dbReference>
<organism evidence="1 2">
    <name type="scientific">Litorivivens lipolytica</name>
    <dbReference type="NCBI Taxonomy" id="1524264"/>
    <lineage>
        <taxon>Bacteria</taxon>
        <taxon>Pseudomonadati</taxon>
        <taxon>Pseudomonadota</taxon>
        <taxon>Gammaproteobacteria</taxon>
        <taxon>Litorivivens</taxon>
    </lineage>
</organism>
<dbReference type="RefSeq" id="WP_183409021.1">
    <property type="nucleotide sequence ID" value="NZ_JACHWY010000001.1"/>
</dbReference>
<sequence>MTTTEEGLLVQVAYEGDVNPLEASLNALGLTVLHRYPRYQRLDVVISSYAELDAITGLGSVFRVQALPTAITR</sequence>
<name>A0A7W4W3N7_9GAMM</name>
<dbReference type="AlphaFoldDB" id="A0A7W4W3N7"/>
<gene>
    <name evidence="1" type="ORF">FHR99_000553</name>
</gene>